<dbReference type="RefSeq" id="WP_108603458.1">
    <property type="nucleotide sequence ID" value="NZ_CP026604.1"/>
</dbReference>
<dbReference type="PANTHER" id="PTHR42693:SF53">
    <property type="entry name" value="ENDO-4-O-SULFATASE"/>
    <property type="match status" value="1"/>
</dbReference>
<proteinExistence type="inferred from homology"/>
<dbReference type="PANTHER" id="PTHR42693">
    <property type="entry name" value="ARYLSULFATASE FAMILY MEMBER"/>
    <property type="match status" value="1"/>
</dbReference>
<dbReference type="CDD" id="cd16146">
    <property type="entry name" value="ARS_like"/>
    <property type="match status" value="1"/>
</dbReference>
<evidence type="ECO:0000259" key="7">
    <source>
        <dbReference type="Pfam" id="PF00884"/>
    </source>
</evidence>
<keyword evidence="2" id="KW-0479">Metal-binding</keyword>
<keyword evidence="4" id="KW-0106">Calcium</keyword>
<accession>A0A2S0VT77</accession>
<dbReference type="InterPro" id="IPR050738">
    <property type="entry name" value="Sulfatase"/>
</dbReference>
<dbReference type="PROSITE" id="PS00523">
    <property type="entry name" value="SULFATASE_1"/>
    <property type="match status" value="1"/>
</dbReference>
<keyword evidence="3" id="KW-0378">Hydrolase</keyword>
<dbReference type="SUPFAM" id="SSF53649">
    <property type="entry name" value="Alkaline phosphatase-like"/>
    <property type="match status" value="1"/>
</dbReference>
<dbReference type="InterPro" id="IPR017850">
    <property type="entry name" value="Alkaline_phosphatase_core_sf"/>
</dbReference>
<feature type="domain" description="Sulfatase N-terminal" evidence="7">
    <location>
        <begin position="49"/>
        <end position="378"/>
    </location>
</feature>
<evidence type="ECO:0000256" key="1">
    <source>
        <dbReference type="ARBA" id="ARBA00008779"/>
    </source>
</evidence>
<dbReference type="InterPro" id="IPR000917">
    <property type="entry name" value="Sulfatase_N"/>
</dbReference>
<evidence type="ECO:0000256" key="5">
    <source>
        <dbReference type="SAM" id="MobiDB-lite"/>
    </source>
</evidence>
<comment type="similarity">
    <text evidence="1">Belongs to the sulfatase family.</text>
</comment>
<evidence type="ECO:0000256" key="3">
    <source>
        <dbReference type="ARBA" id="ARBA00022801"/>
    </source>
</evidence>
<evidence type="ECO:0000313" key="9">
    <source>
        <dbReference type="Proteomes" id="UP000244441"/>
    </source>
</evidence>
<evidence type="ECO:0000256" key="4">
    <source>
        <dbReference type="ARBA" id="ARBA00022837"/>
    </source>
</evidence>
<dbReference type="AlphaFoldDB" id="A0A2S0VT77"/>
<protein>
    <submittedName>
        <fullName evidence="8">Sulfatase</fullName>
    </submittedName>
</protein>
<keyword evidence="6" id="KW-0732">Signal</keyword>
<name>A0A2S0VT77_9ALTE</name>
<evidence type="ECO:0000256" key="2">
    <source>
        <dbReference type="ARBA" id="ARBA00022723"/>
    </source>
</evidence>
<organism evidence="8 9">
    <name type="scientific">Saccharobesus litoralis</name>
    <dbReference type="NCBI Taxonomy" id="2172099"/>
    <lineage>
        <taxon>Bacteria</taxon>
        <taxon>Pseudomonadati</taxon>
        <taxon>Pseudomonadota</taxon>
        <taxon>Gammaproteobacteria</taxon>
        <taxon>Alteromonadales</taxon>
        <taxon>Alteromonadaceae</taxon>
        <taxon>Saccharobesus</taxon>
    </lineage>
</organism>
<dbReference type="KEGG" id="cate:C2869_13610"/>
<dbReference type="Pfam" id="PF00884">
    <property type="entry name" value="Sulfatase"/>
    <property type="match status" value="1"/>
</dbReference>
<evidence type="ECO:0000256" key="6">
    <source>
        <dbReference type="SAM" id="SignalP"/>
    </source>
</evidence>
<dbReference type="OrthoDB" id="9795675at2"/>
<dbReference type="GO" id="GO:0046872">
    <property type="term" value="F:metal ion binding"/>
    <property type="evidence" value="ECO:0007669"/>
    <property type="project" value="UniProtKB-KW"/>
</dbReference>
<evidence type="ECO:0000313" key="8">
    <source>
        <dbReference type="EMBL" id="AWB67411.1"/>
    </source>
</evidence>
<dbReference type="EMBL" id="CP026604">
    <property type="protein sequence ID" value="AWB67411.1"/>
    <property type="molecule type" value="Genomic_DNA"/>
</dbReference>
<dbReference type="GO" id="GO:0004065">
    <property type="term" value="F:arylsulfatase activity"/>
    <property type="evidence" value="ECO:0007669"/>
    <property type="project" value="TreeGrafter"/>
</dbReference>
<dbReference type="PROSITE" id="PS51257">
    <property type="entry name" value="PROKAR_LIPOPROTEIN"/>
    <property type="match status" value="1"/>
</dbReference>
<dbReference type="Gene3D" id="3.40.720.10">
    <property type="entry name" value="Alkaline Phosphatase, subunit A"/>
    <property type="match status" value="1"/>
</dbReference>
<dbReference type="Proteomes" id="UP000244441">
    <property type="component" value="Chromosome"/>
</dbReference>
<sequence length="631" mass="71851">MTKLSSIKTALGLALGLCLLSACSSPDTQSSNLKQKTHNTTSTQPNDKPDIVFIVTDDQGWGDIGFNNNPILETPNIDKLAQTSTRLTNFHVDPTCSPTRSALLTGKHSLKAGVWHTILGRYMLGPEHVTLAEALKDQGYDTAIFGKWHLGDNYPYRPQDQGFDEVFIHGGGGVGQTPDYWGNTQFDDTYFRNGELEKTQGYATKVWFDAALEHMRKPRTKPLFTFIPLNAPHGPYRAPEEYIQPYIEKGLARTAASFYGMITYIDDEVGRVREFIRQSGKEDNTIFIYMTDNGSSLKPTWDNTKLNSKKFPDIEKLSQKHPNWIHNGNMRGYKGSVHEGGHRVPFYISYPKGKLTTGAIDALTAHYDIMPTLLDLVGSEQSLPNLDGTSLVKLLKEGKDNKLDSRSVIITNQRVYHPSQLRPTAIAYKHWRYVTFNNKGELFDLRNDPSQQVNVAKQHPSVVTLLKQKHQNWWQENVELGFKDRYIHVGNPAENPVRLNAMDWMEVPDKQPVPWFIGHQSPSEEYDYIHWLTEEDKYFALPWYIDVEKAGHYQVKAYFHDIPAATPVQKQFCVIDANGEKHVQKVWGRASHCVVDIMLKPGKQKITAWFTDNKQNLTSEKAAFYLYLDKI</sequence>
<gene>
    <name evidence="8" type="ORF">C2869_13610</name>
</gene>
<dbReference type="InterPro" id="IPR024607">
    <property type="entry name" value="Sulfatase_CS"/>
</dbReference>
<dbReference type="Gene3D" id="3.30.1120.10">
    <property type="match status" value="1"/>
</dbReference>
<feature type="chain" id="PRO_5015422105" evidence="6">
    <location>
        <begin position="25"/>
        <end position="631"/>
    </location>
</feature>
<reference evidence="8 9" key="1">
    <citation type="submission" date="2018-01" db="EMBL/GenBank/DDBJ databases">
        <title>Genome sequence of a Cantenovulum-like bacteria.</title>
        <authorList>
            <person name="Tan W.R."/>
            <person name="Lau N.-S."/>
            <person name="Go F."/>
            <person name="Amirul A.-A.A."/>
        </authorList>
    </citation>
    <scope>NUCLEOTIDE SEQUENCE [LARGE SCALE GENOMIC DNA]</scope>
    <source>
        <strain evidence="8 9">CCB-QB4</strain>
    </source>
</reference>
<feature type="signal peptide" evidence="6">
    <location>
        <begin position="1"/>
        <end position="24"/>
    </location>
</feature>
<feature type="compositionally biased region" description="Polar residues" evidence="5">
    <location>
        <begin position="29"/>
        <end position="46"/>
    </location>
</feature>
<keyword evidence="9" id="KW-1185">Reference proteome</keyword>
<feature type="region of interest" description="Disordered" evidence="5">
    <location>
        <begin position="29"/>
        <end position="49"/>
    </location>
</feature>